<keyword evidence="10 15" id="KW-0660">Purine salvage</keyword>
<reference evidence="17 18" key="1">
    <citation type="submission" date="2012-12" db="EMBL/GenBank/DDBJ databases">
        <title>Whole genome shotgun sequence of Gordonia aichiensis NBRC 108223.</title>
        <authorList>
            <person name="Isaki-Nakamura S."/>
            <person name="Hosoyama A."/>
            <person name="Tsuchikane K."/>
            <person name="Ando Y."/>
            <person name="Baba S."/>
            <person name="Ohji S."/>
            <person name="Hamada M."/>
            <person name="Tamura T."/>
            <person name="Yamazoe A."/>
            <person name="Yamazaki S."/>
            <person name="Fujita N."/>
        </authorList>
    </citation>
    <scope>NUCLEOTIDE SEQUENCE [LARGE SCALE GENOMIC DNA]</scope>
    <source>
        <strain evidence="17 18">NBRC 108223</strain>
    </source>
</reference>
<keyword evidence="7 15" id="KW-0328">Glycosyltransferase</keyword>
<keyword evidence="11 15" id="KW-0547">Nucleotide-binding</keyword>
<evidence type="ECO:0000256" key="12">
    <source>
        <dbReference type="ARBA" id="ARBA00022842"/>
    </source>
</evidence>
<dbReference type="InterPro" id="IPR000836">
    <property type="entry name" value="PRTase_dom"/>
</dbReference>
<organism evidence="17 18">
    <name type="scientific">Gordonia aichiensis NBRC 108223</name>
    <dbReference type="NCBI Taxonomy" id="1220583"/>
    <lineage>
        <taxon>Bacteria</taxon>
        <taxon>Bacillati</taxon>
        <taxon>Actinomycetota</taxon>
        <taxon>Actinomycetes</taxon>
        <taxon>Mycobacteriales</taxon>
        <taxon>Gordoniaceae</taxon>
        <taxon>Gordonia</taxon>
    </lineage>
</organism>
<dbReference type="GO" id="GO:0032264">
    <property type="term" value="P:IMP salvage"/>
    <property type="evidence" value="ECO:0007669"/>
    <property type="project" value="UniProtKB-UniPathway"/>
</dbReference>
<dbReference type="GO" id="GO:0032263">
    <property type="term" value="P:GMP salvage"/>
    <property type="evidence" value="ECO:0007669"/>
    <property type="project" value="TreeGrafter"/>
</dbReference>
<evidence type="ECO:0000256" key="8">
    <source>
        <dbReference type="ARBA" id="ARBA00022679"/>
    </source>
</evidence>
<comment type="subcellular location">
    <subcellularLocation>
        <location evidence="2 15">Cytoplasm</location>
    </subcellularLocation>
</comment>
<dbReference type="GO" id="GO:0046100">
    <property type="term" value="P:hypoxanthine metabolic process"/>
    <property type="evidence" value="ECO:0007669"/>
    <property type="project" value="TreeGrafter"/>
</dbReference>
<dbReference type="UniPathway" id="UPA00591">
    <property type="reaction ID" value="UER00648"/>
</dbReference>
<evidence type="ECO:0000256" key="7">
    <source>
        <dbReference type="ARBA" id="ARBA00022676"/>
    </source>
</evidence>
<dbReference type="InterPro" id="IPR005904">
    <property type="entry name" value="Hxn_phspho_trans"/>
</dbReference>
<evidence type="ECO:0000313" key="17">
    <source>
        <dbReference type="EMBL" id="GAC46851.1"/>
    </source>
</evidence>
<evidence type="ECO:0000256" key="11">
    <source>
        <dbReference type="ARBA" id="ARBA00022741"/>
    </source>
</evidence>
<evidence type="ECO:0000256" key="13">
    <source>
        <dbReference type="ARBA" id="ARBA00048811"/>
    </source>
</evidence>
<dbReference type="CDD" id="cd06223">
    <property type="entry name" value="PRTases_typeI"/>
    <property type="match status" value="1"/>
</dbReference>
<evidence type="ECO:0000256" key="5">
    <source>
        <dbReference type="ARBA" id="ARBA00008391"/>
    </source>
</evidence>
<dbReference type="STRING" id="1220583.GOACH_01_01700"/>
<evidence type="ECO:0000259" key="16">
    <source>
        <dbReference type="Pfam" id="PF00156"/>
    </source>
</evidence>
<dbReference type="Proteomes" id="UP000010988">
    <property type="component" value="Unassembled WGS sequence"/>
</dbReference>
<comment type="catalytic activity">
    <reaction evidence="13">
        <text>GMP + diphosphate = guanine + 5-phospho-alpha-D-ribose 1-diphosphate</text>
        <dbReference type="Rhea" id="RHEA:25424"/>
        <dbReference type="ChEBI" id="CHEBI:16235"/>
        <dbReference type="ChEBI" id="CHEBI:33019"/>
        <dbReference type="ChEBI" id="CHEBI:58017"/>
        <dbReference type="ChEBI" id="CHEBI:58115"/>
        <dbReference type="EC" id="2.4.2.8"/>
    </reaction>
    <physiologicalReaction direction="right-to-left" evidence="13">
        <dbReference type="Rhea" id="RHEA:25426"/>
    </physiologicalReaction>
</comment>
<dbReference type="GO" id="GO:0004422">
    <property type="term" value="F:hypoxanthine phosphoribosyltransferase activity"/>
    <property type="evidence" value="ECO:0007669"/>
    <property type="project" value="InterPro"/>
</dbReference>
<dbReference type="RefSeq" id="WP_005169180.1">
    <property type="nucleotide sequence ID" value="NZ_BANR01000001.1"/>
</dbReference>
<evidence type="ECO:0000256" key="15">
    <source>
        <dbReference type="RuleBase" id="RU364099"/>
    </source>
</evidence>
<evidence type="ECO:0000256" key="14">
    <source>
        <dbReference type="ARBA" id="ARBA00049402"/>
    </source>
</evidence>
<protein>
    <recommendedName>
        <fullName evidence="15">Hypoxanthine phosphoribosyltransferase</fullName>
        <ecNumber evidence="15">2.4.2.8</ecNumber>
    </recommendedName>
</protein>
<comment type="caution">
    <text evidence="17">The sequence shown here is derived from an EMBL/GenBank/DDBJ whole genome shotgun (WGS) entry which is preliminary data.</text>
</comment>
<dbReference type="InterPro" id="IPR050408">
    <property type="entry name" value="HGPRT"/>
</dbReference>
<dbReference type="AlphaFoldDB" id="L7KEC8"/>
<proteinExistence type="inferred from homology"/>
<dbReference type="FunFam" id="3.40.50.2020:FF:000006">
    <property type="entry name" value="Hypoxanthine phosphoribosyltransferase"/>
    <property type="match status" value="1"/>
</dbReference>
<keyword evidence="8 15" id="KW-0808">Transferase</keyword>
<comment type="cofactor">
    <cofactor evidence="1 15">
        <name>Mg(2+)</name>
        <dbReference type="ChEBI" id="CHEBI:18420"/>
    </cofactor>
</comment>
<evidence type="ECO:0000256" key="9">
    <source>
        <dbReference type="ARBA" id="ARBA00022723"/>
    </source>
</evidence>
<name>L7KEC8_9ACTN</name>
<evidence type="ECO:0000256" key="2">
    <source>
        <dbReference type="ARBA" id="ARBA00004496"/>
    </source>
</evidence>
<evidence type="ECO:0000256" key="3">
    <source>
        <dbReference type="ARBA" id="ARBA00004669"/>
    </source>
</evidence>
<dbReference type="EC" id="2.4.2.8" evidence="15"/>
<feature type="domain" description="Phosphoribosyltransferase" evidence="16">
    <location>
        <begin position="37"/>
        <end position="182"/>
    </location>
</feature>
<keyword evidence="18" id="KW-1185">Reference proteome</keyword>
<sequence length="202" mass="22391">MVFTRCGHDKLDAVANETGHHYGDDIEAVLITEEQIKARTAELAQSVAARYTDLHDDLVLIGVLKGAIMFMTDFARALPIPSQMEFMAVSSYGSATSSSGVVRILKDLDRDIAGRDVLIVEDIIDSGLTLSWLMKNLATRQPRSLAVCTLLRKPEAVRSPVEVADIGFDIPNEFVVGYGLDYAERYRDLPFIGRLRPSVYQK</sequence>
<evidence type="ECO:0000256" key="10">
    <source>
        <dbReference type="ARBA" id="ARBA00022726"/>
    </source>
</evidence>
<evidence type="ECO:0000256" key="4">
    <source>
        <dbReference type="ARBA" id="ARBA00004676"/>
    </source>
</evidence>
<evidence type="ECO:0000256" key="1">
    <source>
        <dbReference type="ARBA" id="ARBA00001946"/>
    </source>
</evidence>
<dbReference type="PANTHER" id="PTHR43340:SF1">
    <property type="entry name" value="HYPOXANTHINE PHOSPHORIBOSYLTRANSFERASE"/>
    <property type="match status" value="1"/>
</dbReference>
<accession>L7KEC8</accession>
<dbReference type="GO" id="GO:0006166">
    <property type="term" value="P:purine ribonucleoside salvage"/>
    <property type="evidence" value="ECO:0007669"/>
    <property type="project" value="UniProtKB-KW"/>
</dbReference>
<comment type="pathway">
    <text evidence="4">Purine metabolism; GMP biosynthesis via salvage pathway; GMP from guanine: step 1/1.</text>
</comment>
<dbReference type="GO" id="GO:0000287">
    <property type="term" value="F:magnesium ion binding"/>
    <property type="evidence" value="ECO:0007669"/>
    <property type="project" value="TreeGrafter"/>
</dbReference>
<gene>
    <name evidence="17" type="primary">hpt</name>
    <name evidence="17" type="ORF">GOACH_01_01700</name>
</gene>
<dbReference type="InterPro" id="IPR029057">
    <property type="entry name" value="PRTase-like"/>
</dbReference>
<comment type="similarity">
    <text evidence="5 15">Belongs to the purine/pyrimidine phosphoribosyltransferase family.</text>
</comment>
<keyword evidence="9 15" id="KW-0479">Metal-binding</keyword>
<comment type="catalytic activity">
    <reaction evidence="14">
        <text>IMP + diphosphate = hypoxanthine + 5-phospho-alpha-D-ribose 1-diphosphate</text>
        <dbReference type="Rhea" id="RHEA:17973"/>
        <dbReference type="ChEBI" id="CHEBI:17368"/>
        <dbReference type="ChEBI" id="CHEBI:33019"/>
        <dbReference type="ChEBI" id="CHEBI:58017"/>
        <dbReference type="ChEBI" id="CHEBI:58053"/>
        <dbReference type="EC" id="2.4.2.8"/>
    </reaction>
    <physiologicalReaction direction="right-to-left" evidence="14">
        <dbReference type="Rhea" id="RHEA:17975"/>
    </physiologicalReaction>
</comment>
<dbReference type="Gene3D" id="3.40.50.2020">
    <property type="match status" value="1"/>
</dbReference>
<dbReference type="GO" id="GO:0006178">
    <property type="term" value="P:guanine salvage"/>
    <property type="evidence" value="ECO:0007669"/>
    <property type="project" value="TreeGrafter"/>
</dbReference>
<evidence type="ECO:0000313" key="18">
    <source>
        <dbReference type="Proteomes" id="UP000010988"/>
    </source>
</evidence>
<dbReference type="SUPFAM" id="SSF53271">
    <property type="entry name" value="PRTase-like"/>
    <property type="match status" value="1"/>
</dbReference>
<evidence type="ECO:0000256" key="6">
    <source>
        <dbReference type="ARBA" id="ARBA00022490"/>
    </source>
</evidence>
<dbReference type="eggNOG" id="COG0634">
    <property type="taxonomic scope" value="Bacteria"/>
</dbReference>
<comment type="pathway">
    <text evidence="3 15">Purine metabolism; IMP biosynthesis via salvage pathway; IMP from hypoxanthine: step 1/1.</text>
</comment>
<dbReference type="GO" id="GO:0000166">
    <property type="term" value="F:nucleotide binding"/>
    <property type="evidence" value="ECO:0007669"/>
    <property type="project" value="UniProtKB-KW"/>
</dbReference>
<keyword evidence="12 15" id="KW-0460">Magnesium</keyword>
<dbReference type="GO" id="GO:0005829">
    <property type="term" value="C:cytosol"/>
    <property type="evidence" value="ECO:0007669"/>
    <property type="project" value="TreeGrafter"/>
</dbReference>
<dbReference type="EMBL" id="BANR01000001">
    <property type="protein sequence ID" value="GAC46851.1"/>
    <property type="molecule type" value="Genomic_DNA"/>
</dbReference>
<dbReference type="GO" id="GO:0052657">
    <property type="term" value="F:guanine phosphoribosyltransferase activity"/>
    <property type="evidence" value="ECO:0007669"/>
    <property type="project" value="UniProtKB-ARBA"/>
</dbReference>
<dbReference type="PANTHER" id="PTHR43340">
    <property type="entry name" value="HYPOXANTHINE-GUANINE PHOSPHORIBOSYLTRANSFERASE"/>
    <property type="match status" value="1"/>
</dbReference>
<dbReference type="NCBIfam" id="TIGR01203">
    <property type="entry name" value="HGPRTase"/>
    <property type="match status" value="1"/>
</dbReference>
<keyword evidence="6 15" id="KW-0963">Cytoplasm</keyword>
<dbReference type="Pfam" id="PF00156">
    <property type="entry name" value="Pribosyltran"/>
    <property type="match status" value="1"/>
</dbReference>